<gene>
    <name evidence="2" type="ORF">ACFYTF_00125</name>
</gene>
<evidence type="ECO:0000259" key="1">
    <source>
        <dbReference type="PROSITE" id="PS50943"/>
    </source>
</evidence>
<dbReference type="EMBL" id="JBIAMX010000001">
    <property type="protein sequence ID" value="MFF0541225.1"/>
    <property type="molecule type" value="Genomic_DNA"/>
</dbReference>
<dbReference type="PROSITE" id="PS50943">
    <property type="entry name" value="HTH_CROC1"/>
    <property type="match status" value="1"/>
</dbReference>
<name>A0ABW6PFN8_9NOCA</name>
<sequence>MTRNRELGEFLRTQRARRTPDPAAIWSGPRRVPGMRREEVAQAAGVSVDYYVRLEQGRIGAVSDEVLDAVADALRLTVTEREHLNRLAARRRPETVRARRARLDPGVQRLLDSWPVTPAHILDHRTNIIAANDLCRSLFAAVGWDLAAQANAARLIFLDPAAREFYVAWDEKAESMVNFLRLSAGRHPGDPELSALVGELAVGSREFATLWAANRVADKGMGLVRIRHPEIGEMTVLFHGFPVPGDDDLTLVTFTPATEADEESLRLLGSWHADPPESLRDRAVQREAK</sequence>
<dbReference type="PANTHER" id="PTHR35010">
    <property type="entry name" value="BLL4672 PROTEIN-RELATED"/>
    <property type="match status" value="1"/>
</dbReference>
<dbReference type="Pfam" id="PF13560">
    <property type="entry name" value="HTH_31"/>
    <property type="match status" value="1"/>
</dbReference>
<dbReference type="CDD" id="cd00093">
    <property type="entry name" value="HTH_XRE"/>
    <property type="match status" value="1"/>
</dbReference>
<dbReference type="SMART" id="SM00530">
    <property type="entry name" value="HTH_XRE"/>
    <property type="match status" value="1"/>
</dbReference>
<dbReference type="InterPro" id="IPR001387">
    <property type="entry name" value="Cro/C1-type_HTH"/>
</dbReference>
<comment type="caution">
    <text evidence="2">The sequence shown here is derived from an EMBL/GenBank/DDBJ whole genome shotgun (WGS) entry which is preliminary data.</text>
</comment>
<organism evidence="2 3">
    <name type="scientific">Nocardia thailandica</name>
    <dbReference type="NCBI Taxonomy" id="257275"/>
    <lineage>
        <taxon>Bacteria</taxon>
        <taxon>Bacillati</taxon>
        <taxon>Actinomycetota</taxon>
        <taxon>Actinomycetes</taxon>
        <taxon>Mycobacteriales</taxon>
        <taxon>Nocardiaceae</taxon>
        <taxon>Nocardia</taxon>
    </lineage>
</organism>
<dbReference type="InterPro" id="IPR010982">
    <property type="entry name" value="Lambda_DNA-bd_dom_sf"/>
</dbReference>
<dbReference type="InterPro" id="IPR041413">
    <property type="entry name" value="MLTR_LBD"/>
</dbReference>
<evidence type="ECO:0000313" key="2">
    <source>
        <dbReference type="EMBL" id="MFF0541225.1"/>
    </source>
</evidence>
<protein>
    <submittedName>
        <fullName evidence="2">Helix-turn-helix transcriptional regulator</fullName>
    </submittedName>
</protein>
<proteinExistence type="predicted"/>
<dbReference type="SUPFAM" id="SSF47413">
    <property type="entry name" value="lambda repressor-like DNA-binding domains"/>
    <property type="match status" value="1"/>
</dbReference>
<reference evidence="2 3" key="1">
    <citation type="submission" date="2024-10" db="EMBL/GenBank/DDBJ databases">
        <title>The Natural Products Discovery Center: Release of the First 8490 Sequenced Strains for Exploring Actinobacteria Biosynthetic Diversity.</title>
        <authorList>
            <person name="Kalkreuter E."/>
            <person name="Kautsar S.A."/>
            <person name="Yang D."/>
            <person name="Bader C.D."/>
            <person name="Teijaro C.N."/>
            <person name="Fluegel L."/>
            <person name="Davis C.M."/>
            <person name="Simpson J.R."/>
            <person name="Lauterbach L."/>
            <person name="Steele A.D."/>
            <person name="Gui C."/>
            <person name="Meng S."/>
            <person name="Li G."/>
            <person name="Viehrig K."/>
            <person name="Ye F."/>
            <person name="Su P."/>
            <person name="Kiefer A.F."/>
            <person name="Nichols A."/>
            <person name="Cepeda A.J."/>
            <person name="Yan W."/>
            <person name="Fan B."/>
            <person name="Jiang Y."/>
            <person name="Adhikari A."/>
            <person name="Zheng C.-J."/>
            <person name="Schuster L."/>
            <person name="Cowan T.M."/>
            <person name="Smanski M.J."/>
            <person name="Chevrette M.G."/>
            <person name="De Carvalho L.P.S."/>
            <person name="Shen B."/>
        </authorList>
    </citation>
    <scope>NUCLEOTIDE SEQUENCE [LARGE SCALE GENOMIC DNA]</scope>
    <source>
        <strain evidence="2 3">NPDC004045</strain>
    </source>
</reference>
<dbReference type="Proteomes" id="UP001601444">
    <property type="component" value="Unassembled WGS sequence"/>
</dbReference>
<dbReference type="Pfam" id="PF17765">
    <property type="entry name" value="MLTR_LBD"/>
    <property type="match status" value="1"/>
</dbReference>
<dbReference type="RefSeq" id="WP_387698563.1">
    <property type="nucleotide sequence ID" value="NZ_JBIAMX010000001.1"/>
</dbReference>
<accession>A0ABW6PFN8</accession>
<dbReference type="Gene3D" id="1.10.260.40">
    <property type="entry name" value="lambda repressor-like DNA-binding domains"/>
    <property type="match status" value="1"/>
</dbReference>
<keyword evidence="3" id="KW-1185">Reference proteome</keyword>
<dbReference type="PANTHER" id="PTHR35010:SF2">
    <property type="entry name" value="BLL4672 PROTEIN"/>
    <property type="match status" value="1"/>
</dbReference>
<evidence type="ECO:0000313" key="3">
    <source>
        <dbReference type="Proteomes" id="UP001601444"/>
    </source>
</evidence>
<dbReference type="Gene3D" id="3.30.450.180">
    <property type="match status" value="1"/>
</dbReference>
<feature type="domain" description="HTH cro/C1-type" evidence="1">
    <location>
        <begin position="34"/>
        <end position="81"/>
    </location>
</feature>